<evidence type="ECO:0000256" key="3">
    <source>
        <dbReference type="ARBA" id="ARBA00022723"/>
    </source>
</evidence>
<feature type="compositionally biased region" description="Basic residues" evidence="12">
    <location>
        <begin position="57"/>
        <end position="66"/>
    </location>
</feature>
<feature type="compositionally biased region" description="Polar residues" evidence="12">
    <location>
        <begin position="34"/>
        <end position="43"/>
    </location>
</feature>
<feature type="compositionally biased region" description="Basic and acidic residues" evidence="12">
    <location>
        <begin position="44"/>
        <end position="56"/>
    </location>
</feature>
<feature type="region of interest" description="Disordered" evidence="12">
    <location>
        <begin position="34"/>
        <end position="73"/>
    </location>
</feature>
<dbReference type="PROSITE" id="PS01359">
    <property type="entry name" value="ZF_PHD_1"/>
    <property type="match status" value="1"/>
</dbReference>
<dbReference type="CDD" id="cd15504">
    <property type="entry name" value="PHD_PRHA_like"/>
    <property type="match status" value="1"/>
</dbReference>
<feature type="compositionally biased region" description="Polar residues" evidence="12">
    <location>
        <begin position="595"/>
        <end position="604"/>
    </location>
</feature>
<dbReference type="GO" id="GO:0043565">
    <property type="term" value="F:sequence-specific DNA binding"/>
    <property type="evidence" value="ECO:0007669"/>
    <property type="project" value="UniProtKB-ARBA"/>
</dbReference>
<evidence type="ECO:0000256" key="5">
    <source>
        <dbReference type="ARBA" id="ARBA00022833"/>
    </source>
</evidence>
<reference evidence="15" key="1">
    <citation type="submission" date="2023-03" db="EMBL/GenBank/DDBJ databases">
        <title>Chromosome-scale reference genome and RAD-based genetic map of yellow starthistle (Centaurea solstitialis) reveal putative structural variation and QTLs associated with invader traits.</title>
        <authorList>
            <person name="Reatini B."/>
            <person name="Cang F.A."/>
            <person name="Jiang Q."/>
            <person name="Mckibben M.T.W."/>
            <person name="Barker M.S."/>
            <person name="Rieseberg L.H."/>
            <person name="Dlugosch K.M."/>
        </authorList>
    </citation>
    <scope>NUCLEOTIDE SEQUENCE</scope>
    <source>
        <strain evidence="15">CAN-66</strain>
        <tissue evidence="15">Leaf</tissue>
    </source>
</reference>
<feature type="compositionally biased region" description="Polar residues" evidence="12">
    <location>
        <begin position="623"/>
        <end position="633"/>
    </location>
</feature>
<keyword evidence="4 11" id="KW-0863">Zinc-finger</keyword>
<evidence type="ECO:0000256" key="2">
    <source>
        <dbReference type="ARBA" id="ARBA00007427"/>
    </source>
</evidence>
<dbReference type="GO" id="GO:0006355">
    <property type="term" value="P:regulation of DNA-templated transcription"/>
    <property type="evidence" value="ECO:0007669"/>
    <property type="project" value="UniProtKB-ARBA"/>
</dbReference>
<evidence type="ECO:0000313" key="16">
    <source>
        <dbReference type="Proteomes" id="UP001172457"/>
    </source>
</evidence>
<feature type="domain" description="PHD-type" evidence="14">
    <location>
        <begin position="162"/>
        <end position="219"/>
    </location>
</feature>
<feature type="chain" id="PRO_5041289981" description="PHD-type domain-containing protein" evidence="13">
    <location>
        <begin position="27"/>
        <end position="768"/>
    </location>
</feature>
<dbReference type="InterPro" id="IPR045876">
    <property type="entry name" value="PRHA-like_PHD-finger"/>
</dbReference>
<dbReference type="InterPro" id="IPR019786">
    <property type="entry name" value="Zinc_finger_PHD-type_CS"/>
</dbReference>
<evidence type="ECO:0000256" key="9">
    <source>
        <dbReference type="ARBA" id="ARBA00023163"/>
    </source>
</evidence>
<evidence type="ECO:0000256" key="4">
    <source>
        <dbReference type="ARBA" id="ARBA00022771"/>
    </source>
</evidence>
<dbReference type="InterPro" id="IPR011011">
    <property type="entry name" value="Znf_FYVE_PHD"/>
</dbReference>
<feature type="region of interest" description="Disordered" evidence="12">
    <location>
        <begin position="373"/>
        <end position="398"/>
    </location>
</feature>
<name>A0AA38THM1_9ASTR</name>
<feature type="signal peptide" evidence="13">
    <location>
        <begin position="1"/>
        <end position="26"/>
    </location>
</feature>
<keyword evidence="9" id="KW-0804">Transcription</keyword>
<protein>
    <recommendedName>
        <fullName evidence="14">PHD-type domain-containing protein</fullName>
    </recommendedName>
</protein>
<dbReference type="GO" id="GO:0045814">
    <property type="term" value="P:negative regulation of gene expression, epigenetic"/>
    <property type="evidence" value="ECO:0007669"/>
    <property type="project" value="TreeGrafter"/>
</dbReference>
<keyword evidence="5" id="KW-0862">Zinc</keyword>
<keyword evidence="3" id="KW-0479">Metal-binding</keyword>
<dbReference type="GO" id="GO:0003682">
    <property type="term" value="F:chromatin binding"/>
    <property type="evidence" value="ECO:0007669"/>
    <property type="project" value="TreeGrafter"/>
</dbReference>
<evidence type="ECO:0000256" key="6">
    <source>
        <dbReference type="ARBA" id="ARBA00023015"/>
    </source>
</evidence>
<comment type="subcellular location">
    <subcellularLocation>
        <location evidence="1">Nucleus</location>
    </subcellularLocation>
</comment>
<keyword evidence="10" id="KW-0539">Nucleus</keyword>
<dbReference type="InterPro" id="IPR001965">
    <property type="entry name" value="Znf_PHD"/>
</dbReference>
<dbReference type="SMART" id="SM00249">
    <property type="entry name" value="PHD"/>
    <property type="match status" value="1"/>
</dbReference>
<feature type="compositionally biased region" description="Polar residues" evidence="12">
    <location>
        <begin position="646"/>
        <end position="655"/>
    </location>
</feature>
<dbReference type="InterPro" id="IPR019787">
    <property type="entry name" value="Znf_PHD-finger"/>
</dbReference>
<accession>A0AA38THM1</accession>
<evidence type="ECO:0000256" key="11">
    <source>
        <dbReference type="PROSITE-ProRule" id="PRU00146"/>
    </source>
</evidence>
<dbReference type="EMBL" id="JARYMX010000004">
    <property type="protein sequence ID" value="KAJ9550733.1"/>
    <property type="molecule type" value="Genomic_DNA"/>
</dbReference>
<evidence type="ECO:0000313" key="15">
    <source>
        <dbReference type="EMBL" id="KAJ9550733.1"/>
    </source>
</evidence>
<evidence type="ECO:0000256" key="12">
    <source>
        <dbReference type="SAM" id="MobiDB-lite"/>
    </source>
</evidence>
<dbReference type="GO" id="GO:0010557">
    <property type="term" value="P:positive regulation of macromolecule biosynthetic process"/>
    <property type="evidence" value="ECO:0007669"/>
    <property type="project" value="UniProtKB-ARBA"/>
</dbReference>
<dbReference type="FunFam" id="3.30.40.10:FF:000270">
    <property type="entry name" value="pathogenesis-related homeodomain protein-like"/>
    <property type="match status" value="1"/>
</dbReference>
<keyword evidence="8" id="KW-0371">Homeobox</keyword>
<dbReference type="Pfam" id="PF00628">
    <property type="entry name" value="PHD"/>
    <property type="match status" value="1"/>
</dbReference>
<dbReference type="GO" id="GO:0005634">
    <property type="term" value="C:nucleus"/>
    <property type="evidence" value="ECO:0007669"/>
    <property type="project" value="UniProtKB-SubCell"/>
</dbReference>
<dbReference type="GO" id="GO:0008270">
    <property type="term" value="F:zinc ion binding"/>
    <property type="evidence" value="ECO:0007669"/>
    <property type="project" value="UniProtKB-KW"/>
</dbReference>
<evidence type="ECO:0000256" key="7">
    <source>
        <dbReference type="ARBA" id="ARBA00023125"/>
    </source>
</evidence>
<keyword evidence="7" id="KW-0238">DNA-binding</keyword>
<dbReference type="Gene3D" id="3.30.40.10">
    <property type="entry name" value="Zinc/RING finger domain, C3HC4 (zinc finger)"/>
    <property type="match status" value="1"/>
</dbReference>
<evidence type="ECO:0000256" key="1">
    <source>
        <dbReference type="ARBA" id="ARBA00004123"/>
    </source>
</evidence>
<comment type="caution">
    <text evidence="15">The sequence shown here is derived from an EMBL/GenBank/DDBJ whole genome shotgun (WGS) entry which is preliminary data.</text>
</comment>
<gene>
    <name evidence="15" type="ORF">OSB04_014778</name>
</gene>
<feature type="region of interest" description="Disordered" evidence="12">
    <location>
        <begin position="590"/>
        <end position="655"/>
    </location>
</feature>
<feature type="compositionally biased region" description="Basic residues" evidence="12">
    <location>
        <begin position="635"/>
        <end position="644"/>
    </location>
</feature>
<evidence type="ECO:0000256" key="10">
    <source>
        <dbReference type="ARBA" id="ARBA00023242"/>
    </source>
</evidence>
<evidence type="ECO:0000256" key="13">
    <source>
        <dbReference type="SAM" id="SignalP"/>
    </source>
</evidence>
<dbReference type="PANTHER" id="PTHR12628:SF10">
    <property type="entry name" value="HOMEOBOX DOMAIN-CONTAINING PROTEIN"/>
    <property type="match status" value="1"/>
</dbReference>
<dbReference type="AlphaFoldDB" id="A0AA38THM1"/>
<evidence type="ECO:0000259" key="14">
    <source>
        <dbReference type="PROSITE" id="PS50016"/>
    </source>
</evidence>
<organism evidence="15 16">
    <name type="scientific">Centaurea solstitialis</name>
    <name type="common">yellow star-thistle</name>
    <dbReference type="NCBI Taxonomy" id="347529"/>
    <lineage>
        <taxon>Eukaryota</taxon>
        <taxon>Viridiplantae</taxon>
        <taxon>Streptophyta</taxon>
        <taxon>Embryophyta</taxon>
        <taxon>Tracheophyta</taxon>
        <taxon>Spermatophyta</taxon>
        <taxon>Magnoliopsida</taxon>
        <taxon>eudicotyledons</taxon>
        <taxon>Gunneridae</taxon>
        <taxon>Pentapetalae</taxon>
        <taxon>asterids</taxon>
        <taxon>campanulids</taxon>
        <taxon>Asterales</taxon>
        <taxon>Asteraceae</taxon>
        <taxon>Carduoideae</taxon>
        <taxon>Cardueae</taxon>
        <taxon>Centaureinae</taxon>
        <taxon>Centaurea</taxon>
    </lineage>
</organism>
<keyword evidence="13" id="KW-0732">Signal</keyword>
<dbReference type="Proteomes" id="UP001172457">
    <property type="component" value="Chromosome 4"/>
</dbReference>
<feature type="region of interest" description="Disordered" evidence="12">
    <location>
        <begin position="293"/>
        <end position="314"/>
    </location>
</feature>
<dbReference type="PROSITE" id="PS50016">
    <property type="entry name" value="ZF_PHD_2"/>
    <property type="match status" value="1"/>
</dbReference>
<proteinExistence type="inferred from homology"/>
<keyword evidence="6" id="KW-0805">Transcription regulation</keyword>
<dbReference type="SUPFAM" id="SSF57903">
    <property type="entry name" value="FYVE/PHD zinc finger"/>
    <property type="match status" value="1"/>
</dbReference>
<comment type="similarity">
    <text evidence="2">Belongs to the PHD-associated homeobox family.</text>
</comment>
<feature type="compositionally biased region" description="Acidic residues" evidence="12">
    <location>
        <begin position="263"/>
        <end position="273"/>
    </location>
</feature>
<feature type="region of interest" description="Disordered" evidence="12">
    <location>
        <begin position="255"/>
        <end position="276"/>
    </location>
</feature>
<dbReference type="InterPro" id="IPR013083">
    <property type="entry name" value="Znf_RING/FYVE/PHD"/>
</dbReference>
<dbReference type="PANTHER" id="PTHR12628">
    <property type="entry name" value="POLYCOMB-LIKE TRANSCRIPTION FACTOR"/>
    <property type="match status" value="1"/>
</dbReference>
<sequence length="768" mass="85592">MNLWQEMCIFFLLQLQIILITSPSLATCQNQKKQLPATGSNENAKCEKGEPTSEKVRQRRKRKRKNNKVEVDEASRLQRRTRYLLIKMKIEQNLLDAYSTEGWKGQSREKIKPEKELQRAKKQILKCKLGIRDVLRQLDLLSSDGCIDESVIGPDGSVHHDNIHCAKCKLRDAFPDNDIILCDGTCNCAFHQMCIDPPLLTENIPPGDQGWFCKYCICKTEIMDAINAHLGTSYPHDSNWQEIFKVEATLPDGGNTLLNQEEWPSDDSGDDDYDPYRVEKRDSSCSRVCSEGESCDDDDASSSYSLHSLDDTALEDESQKLRRNTGHESTSADLIGAVSGSGSDCDFVGGRRQRQAVDYRKLYDEMFGKDALANDQASEDEDWGPTNRKRREKESDAASTLMTLCETEEKSIKDNADTPNIDTSLSCKDTKRSSFRIPSEAVEKLRVVFAKDELPSRAVKEDLSKQLDLDLEKIYMVVIDGGGSGGGNCGVVGGDSGGVLADNGGGRGGNDSRIRSWGRWPLMVVVMTMGGCGRWWRWSCSQPTIFDMVVVVGNEVDLVVVEEVELVVNVVVEVVDGGRHWWWQQWAAGEEKPTQNDGPSISKESGSEPAKNEAIDEILAENIPTTLDHTPTNGRMRKFRRRKNPQLPTTTAKQQQVEKELNLSTSANKVGANEDLVDGDLSLKTLTENAKKEVIPAVDIGCSSEGDDQQAAAAESQMEKLCFLKTKMEKLKQVLLLRTPNRRAKTTAAPIDHSNTVFIPVAHLKEKH</sequence>
<evidence type="ECO:0000256" key="8">
    <source>
        <dbReference type="ARBA" id="ARBA00023155"/>
    </source>
</evidence>
<keyword evidence="16" id="KW-1185">Reference proteome</keyword>